<sequence length="361" mass="40070">MAQLMSFPLLKYSYANSNPGETTNFSWIHTVGHLIVVFDSFRGPHSSLLMKVTQGAALLEQVDLQGKVNEASEIIAAMSASGSEIRLEHLPISALVRCPLLALRYTRPDGMVRRIQMKFAADSEYQQAYDLLTQIGCYMSSSGSFQAQQHSDINHREPAPLAIHDRNVQPPVRQSLPPQRHSELDPREPAPLALDHRDVQTARPRPAYVAESQSSLGPSQSEYFPSQPQIQRTTTLPARDSGYTQNDISEYVRNGGTASAFFDQSSSNSQFQSTYAGIWRPGSGPSVLPNRMGTPQLGTIDEHEEARPITAPSLSAYAAQPYETRRRDLDQFVADSLNDDDFITLCEDVGACWRRFALGLR</sequence>
<dbReference type="OrthoDB" id="5360255at2759"/>
<accession>A0A9P4HY26</accession>
<organism evidence="2 3">
    <name type="scientific">Saccharata proteae CBS 121410</name>
    <dbReference type="NCBI Taxonomy" id="1314787"/>
    <lineage>
        <taxon>Eukaryota</taxon>
        <taxon>Fungi</taxon>
        <taxon>Dikarya</taxon>
        <taxon>Ascomycota</taxon>
        <taxon>Pezizomycotina</taxon>
        <taxon>Dothideomycetes</taxon>
        <taxon>Dothideomycetes incertae sedis</taxon>
        <taxon>Botryosphaeriales</taxon>
        <taxon>Saccharataceae</taxon>
        <taxon>Saccharata</taxon>
    </lineage>
</organism>
<name>A0A9P4HY26_9PEZI</name>
<reference evidence="2" key="1">
    <citation type="journal article" date="2020" name="Stud. Mycol.">
        <title>101 Dothideomycetes genomes: a test case for predicting lifestyles and emergence of pathogens.</title>
        <authorList>
            <person name="Haridas S."/>
            <person name="Albert R."/>
            <person name="Binder M."/>
            <person name="Bloem J."/>
            <person name="Labutti K."/>
            <person name="Salamov A."/>
            <person name="Andreopoulos B."/>
            <person name="Baker S."/>
            <person name="Barry K."/>
            <person name="Bills G."/>
            <person name="Bluhm B."/>
            <person name="Cannon C."/>
            <person name="Castanera R."/>
            <person name="Culley D."/>
            <person name="Daum C."/>
            <person name="Ezra D."/>
            <person name="Gonzalez J."/>
            <person name="Henrissat B."/>
            <person name="Kuo A."/>
            <person name="Liang C."/>
            <person name="Lipzen A."/>
            <person name="Lutzoni F."/>
            <person name="Magnuson J."/>
            <person name="Mondo S."/>
            <person name="Nolan M."/>
            <person name="Ohm R."/>
            <person name="Pangilinan J."/>
            <person name="Park H.-J."/>
            <person name="Ramirez L."/>
            <person name="Alfaro M."/>
            <person name="Sun H."/>
            <person name="Tritt A."/>
            <person name="Yoshinaga Y."/>
            <person name="Zwiers L.-H."/>
            <person name="Turgeon B."/>
            <person name="Goodwin S."/>
            <person name="Spatafora J."/>
            <person name="Crous P."/>
            <person name="Grigoriev I."/>
        </authorList>
    </citation>
    <scope>NUCLEOTIDE SEQUENCE</scope>
    <source>
        <strain evidence="2">CBS 121410</strain>
    </source>
</reference>
<feature type="region of interest" description="Disordered" evidence="1">
    <location>
        <begin position="209"/>
        <end position="229"/>
    </location>
</feature>
<dbReference type="Proteomes" id="UP000799776">
    <property type="component" value="Unassembled WGS sequence"/>
</dbReference>
<dbReference type="GO" id="GO:0007131">
    <property type="term" value="P:reciprocal meiotic recombination"/>
    <property type="evidence" value="ECO:0007669"/>
    <property type="project" value="InterPro"/>
</dbReference>
<feature type="region of interest" description="Disordered" evidence="1">
    <location>
        <begin position="169"/>
        <end position="194"/>
    </location>
</feature>
<protein>
    <submittedName>
        <fullName evidence="2">Uncharacterized protein</fullName>
    </submittedName>
</protein>
<proteinExistence type="predicted"/>
<feature type="compositionally biased region" description="Polar residues" evidence="1">
    <location>
        <begin position="211"/>
        <end position="229"/>
    </location>
</feature>
<dbReference type="EMBL" id="ML978711">
    <property type="protein sequence ID" value="KAF2091341.1"/>
    <property type="molecule type" value="Genomic_DNA"/>
</dbReference>
<comment type="caution">
    <text evidence="2">The sequence shown here is derived from an EMBL/GenBank/DDBJ whole genome shotgun (WGS) entry which is preliminary data.</text>
</comment>
<dbReference type="AlphaFoldDB" id="A0A9P4HY26"/>
<gene>
    <name evidence="2" type="ORF">K490DRAFT_32910</name>
</gene>
<feature type="compositionally biased region" description="Basic and acidic residues" evidence="1">
    <location>
        <begin position="180"/>
        <end position="194"/>
    </location>
</feature>
<evidence type="ECO:0000313" key="3">
    <source>
        <dbReference type="Proteomes" id="UP000799776"/>
    </source>
</evidence>
<dbReference type="InterPro" id="IPR004354">
    <property type="entry name" value="Meiotic_Rec114"/>
</dbReference>
<evidence type="ECO:0000256" key="1">
    <source>
        <dbReference type="SAM" id="MobiDB-lite"/>
    </source>
</evidence>
<keyword evidence="3" id="KW-1185">Reference proteome</keyword>
<dbReference type="Pfam" id="PF03525">
    <property type="entry name" value="Meiotic_rec114"/>
    <property type="match status" value="1"/>
</dbReference>
<evidence type="ECO:0000313" key="2">
    <source>
        <dbReference type="EMBL" id="KAF2091341.1"/>
    </source>
</evidence>